<evidence type="ECO:0000256" key="3">
    <source>
        <dbReference type="ARBA" id="ARBA00023125"/>
    </source>
</evidence>
<feature type="compositionally biased region" description="Basic residues" evidence="7">
    <location>
        <begin position="227"/>
        <end position="236"/>
    </location>
</feature>
<dbReference type="GO" id="GO:0005634">
    <property type="term" value="C:nucleus"/>
    <property type="evidence" value="ECO:0007669"/>
    <property type="project" value="UniProtKB-SubCell"/>
</dbReference>
<evidence type="ECO:0000313" key="9">
    <source>
        <dbReference type="EMBL" id="KXT09313.1"/>
    </source>
</evidence>
<keyword evidence="4" id="KW-0371">Homeobox</keyword>
<evidence type="ECO:0000256" key="6">
    <source>
        <dbReference type="ARBA" id="ARBA00023242"/>
    </source>
</evidence>
<organism evidence="9 10">
    <name type="scientific">Pseudocercospora musae</name>
    <dbReference type="NCBI Taxonomy" id="113226"/>
    <lineage>
        <taxon>Eukaryota</taxon>
        <taxon>Fungi</taxon>
        <taxon>Dikarya</taxon>
        <taxon>Ascomycota</taxon>
        <taxon>Pezizomycotina</taxon>
        <taxon>Dothideomycetes</taxon>
        <taxon>Dothideomycetidae</taxon>
        <taxon>Mycosphaerellales</taxon>
        <taxon>Mycosphaerellaceae</taxon>
        <taxon>Pseudocercospora</taxon>
    </lineage>
</organism>
<evidence type="ECO:0000313" key="10">
    <source>
        <dbReference type="Proteomes" id="UP000073492"/>
    </source>
</evidence>
<comment type="subcellular location">
    <subcellularLocation>
        <location evidence="1">Nucleus</location>
    </subcellularLocation>
</comment>
<dbReference type="AlphaFoldDB" id="A0A139I3K3"/>
<feature type="compositionally biased region" description="Low complexity" evidence="7">
    <location>
        <begin position="129"/>
        <end position="138"/>
    </location>
</feature>
<feature type="compositionally biased region" description="Basic residues" evidence="7">
    <location>
        <begin position="158"/>
        <end position="167"/>
    </location>
</feature>
<evidence type="ECO:0000256" key="1">
    <source>
        <dbReference type="ARBA" id="ARBA00004123"/>
    </source>
</evidence>
<dbReference type="Proteomes" id="UP000073492">
    <property type="component" value="Unassembled WGS sequence"/>
</dbReference>
<evidence type="ECO:0000256" key="7">
    <source>
        <dbReference type="SAM" id="MobiDB-lite"/>
    </source>
</evidence>
<evidence type="ECO:0000259" key="8">
    <source>
        <dbReference type="PROSITE" id="PS51042"/>
    </source>
</evidence>
<keyword evidence="5" id="KW-0804">Transcription</keyword>
<dbReference type="OrthoDB" id="10512132at2759"/>
<dbReference type="InterPro" id="IPR003350">
    <property type="entry name" value="CUT_dom"/>
</dbReference>
<dbReference type="PROSITE" id="PS51042">
    <property type="entry name" value="CUT"/>
    <property type="match status" value="1"/>
</dbReference>
<feature type="region of interest" description="Disordered" evidence="7">
    <location>
        <begin position="1"/>
        <end position="251"/>
    </location>
</feature>
<name>A0A139I3K3_9PEZI</name>
<evidence type="ECO:0000256" key="4">
    <source>
        <dbReference type="ARBA" id="ARBA00023155"/>
    </source>
</evidence>
<feature type="compositionally biased region" description="Low complexity" evidence="7">
    <location>
        <begin position="94"/>
        <end position="107"/>
    </location>
</feature>
<reference evidence="9 10" key="1">
    <citation type="submission" date="2015-07" db="EMBL/GenBank/DDBJ databases">
        <title>Comparative genomics of the Sigatoka disease complex on banana suggests a link between parallel evolutionary changes in Pseudocercospora fijiensis and Pseudocercospora eumusae and increased virulence on the banana host.</title>
        <authorList>
            <person name="Chang T.-C."/>
            <person name="Salvucci A."/>
            <person name="Crous P.W."/>
            <person name="Stergiopoulos I."/>
        </authorList>
    </citation>
    <scope>NUCLEOTIDE SEQUENCE [LARGE SCALE GENOMIC DNA]</scope>
    <source>
        <strain evidence="9 10">CBS 116634</strain>
    </source>
</reference>
<keyword evidence="2" id="KW-0805">Transcription regulation</keyword>
<feature type="compositionally biased region" description="Basic and acidic residues" evidence="7">
    <location>
        <begin position="237"/>
        <end position="251"/>
    </location>
</feature>
<keyword evidence="10" id="KW-1185">Reference proteome</keyword>
<evidence type="ECO:0000256" key="5">
    <source>
        <dbReference type="ARBA" id="ARBA00023163"/>
    </source>
</evidence>
<gene>
    <name evidence="9" type="ORF">AC579_262</name>
</gene>
<dbReference type="GO" id="GO:0003677">
    <property type="term" value="F:DNA binding"/>
    <property type="evidence" value="ECO:0007669"/>
    <property type="project" value="UniProtKB-KW"/>
</dbReference>
<keyword evidence="3" id="KW-0238">DNA-binding</keyword>
<feature type="domain" description="CUT" evidence="8">
    <location>
        <begin position="347"/>
        <end position="410"/>
    </location>
</feature>
<keyword evidence="6" id="KW-0539">Nucleus</keyword>
<comment type="caution">
    <text evidence="9">The sequence shown here is derived from an EMBL/GenBank/DDBJ whole genome shotgun (WGS) entry which is preliminary data.</text>
</comment>
<accession>A0A139I3K3</accession>
<protein>
    <recommendedName>
        <fullName evidence="8">CUT domain-containing protein</fullName>
    </recommendedName>
</protein>
<dbReference type="EMBL" id="LFZO01000354">
    <property type="protein sequence ID" value="KXT09313.1"/>
    <property type="molecule type" value="Genomic_DNA"/>
</dbReference>
<feature type="compositionally biased region" description="Polar residues" evidence="7">
    <location>
        <begin position="108"/>
        <end position="128"/>
    </location>
</feature>
<evidence type="ECO:0000256" key="2">
    <source>
        <dbReference type="ARBA" id="ARBA00023015"/>
    </source>
</evidence>
<sequence>MSTKRKAAVDARAAITEHAAQSKRAKPSATTETPTAQDAAATGVTQANVGKELAKSSPDKVAAADAAGLQQVDDKVQSKNASVERSLKPVKAVRGGSSSNANRSGNNLPSDSAKISASAENSSQTQRDAASASTSAGSKAKKRQKDEAETVPSAKSAPVKKRSRKKKPQIEKGTTKSALRASKKVAQSRSSGEEEVQAVPKTLAKGELASRKAKINSESADEDTKHASSKAKKRGMAVKEDKHAAKADGKEGTHAVTVIWSARPHRREVYTSVSFRGSSDTDAGTYRSTKLQAFCFKQTRKMEPPEHVDWDSPLSTAAAEAVFRPVRKTVKLVDRQTFLVITQPQEAEEVAKEEALYARKLASYRRRIMEGNSIDDSKSIDQVVLYGQQTQNDAAKSPRPWTELDGMRKI</sequence>
<feature type="region of interest" description="Disordered" evidence="7">
    <location>
        <begin position="389"/>
        <end position="410"/>
    </location>
</feature>
<proteinExistence type="predicted"/>